<organism evidence="1 2">
    <name type="scientific">Pleurodeles waltl</name>
    <name type="common">Iberian ribbed newt</name>
    <dbReference type="NCBI Taxonomy" id="8319"/>
    <lineage>
        <taxon>Eukaryota</taxon>
        <taxon>Metazoa</taxon>
        <taxon>Chordata</taxon>
        <taxon>Craniata</taxon>
        <taxon>Vertebrata</taxon>
        <taxon>Euteleostomi</taxon>
        <taxon>Amphibia</taxon>
        <taxon>Batrachia</taxon>
        <taxon>Caudata</taxon>
        <taxon>Salamandroidea</taxon>
        <taxon>Salamandridae</taxon>
        <taxon>Pleurodelinae</taxon>
        <taxon>Pleurodeles</taxon>
    </lineage>
</organism>
<evidence type="ECO:0000313" key="1">
    <source>
        <dbReference type="EMBL" id="KAJ1175157.1"/>
    </source>
</evidence>
<dbReference type="AlphaFoldDB" id="A0AAV7THA7"/>
<dbReference type="EMBL" id="JANPWB010000006">
    <property type="protein sequence ID" value="KAJ1175157.1"/>
    <property type="molecule type" value="Genomic_DNA"/>
</dbReference>
<proteinExistence type="predicted"/>
<keyword evidence="2" id="KW-1185">Reference proteome</keyword>
<name>A0AAV7THA7_PLEWA</name>
<sequence length="104" mass="10814">MFAPLAQLASQGAVRARGAELCALRSDAGKFAVDARISPPLPGLGSRPHHALLLGRARKSSACIVAGLVFYRRVLPVLHRAQLCCHSVTTSCCSDVSCSDAAGV</sequence>
<accession>A0AAV7THA7</accession>
<comment type="caution">
    <text evidence="1">The sequence shown here is derived from an EMBL/GenBank/DDBJ whole genome shotgun (WGS) entry which is preliminary data.</text>
</comment>
<protein>
    <submittedName>
        <fullName evidence="1">Uncharacterized protein</fullName>
    </submittedName>
</protein>
<reference evidence="1" key="1">
    <citation type="journal article" date="2022" name="bioRxiv">
        <title>Sequencing and chromosome-scale assembly of the giantPleurodeles waltlgenome.</title>
        <authorList>
            <person name="Brown T."/>
            <person name="Elewa A."/>
            <person name="Iarovenko S."/>
            <person name="Subramanian E."/>
            <person name="Araus A.J."/>
            <person name="Petzold A."/>
            <person name="Susuki M."/>
            <person name="Suzuki K.-i.T."/>
            <person name="Hayashi T."/>
            <person name="Toyoda A."/>
            <person name="Oliveira C."/>
            <person name="Osipova E."/>
            <person name="Leigh N.D."/>
            <person name="Simon A."/>
            <person name="Yun M.H."/>
        </authorList>
    </citation>
    <scope>NUCLEOTIDE SEQUENCE</scope>
    <source>
        <strain evidence="1">20211129_DDA</strain>
        <tissue evidence="1">Liver</tissue>
    </source>
</reference>
<evidence type="ECO:0000313" key="2">
    <source>
        <dbReference type="Proteomes" id="UP001066276"/>
    </source>
</evidence>
<gene>
    <name evidence="1" type="ORF">NDU88_000448</name>
</gene>
<dbReference type="Proteomes" id="UP001066276">
    <property type="component" value="Chromosome 3_2"/>
</dbReference>